<dbReference type="SUPFAM" id="SSF51445">
    <property type="entry name" value="(Trans)glycosidases"/>
    <property type="match status" value="1"/>
</dbReference>
<evidence type="ECO:0000313" key="1">
    <source>
        <dbReference type="EMBL" id="SEK80732.1"/>
    </source>
</evidence>
<sequence>MKKISLLFLFAIQFSCFSQVNKKINGVSFVASREKVVQEQVEAIVQINANSAAVMPFGFIREVNNPQITFNTERQWFGETKSGAKQYIEMLHENGLSVMMKPQIWISKGVFTGVLKMDSEDHWKQLEESYCEFIMTFAQLAEDSKVDVFCIGTELEQFVQNRPAYWNGLISEIRQVYNGKLTYAANWDEFDRVPFWEQLDYIGVDAYFPLSESKTPSVKELVAGWQPWKSKISALSNQTQKPILFTEYGYRSMDYSAKKPWLVDRTEERPNMVSQANCKEAIFSEFWGEKWFAGGYVWKWFPNHGTAGGVNDNRFTPQNKPSLKIISDNYKKYGE</sequence>
<gene>
    <name evidence="1" type="ORF">SAMN04488008_102204</name>
</gene>
<dbReference type="AlphaFoldDB" id="A0A1H7K1U1"/>
<dbReference type="EMBL" id="FNZN01000002">
    <property type="protein sequence ID" value="SEK80732.1"/>
    <property type="molecule type" value="Genomic_DNA"/>
</dbReference>
<dbReference type="InterPro" id="IPR055151">
    <property type="entry name" value="GH113"/>
</dbReference>
<dbReference type="OrthoDB" id="9773531at2"/>
<dbReference type="Proteomes" id="UP000198990">
    <property type="component" value="Unassembled WGS sequence"/>
</dbReference>
<evidence type="ECO:0008006" key="3">
    <source>
        <dbReference type="Google" id="ProtNLM"/>
    </source>
</evidence>
<dbReference type="STRING" id="228957.SAMN04488008_102204"/>
<proteinExistence type="predicted"/>
<organism evidence="1 2">
    <name type="scientific">Maribacter orientalis</name>
    <dbReference type="NCBI Taxonomy" id="228957"/>
    <lineage>
        <taxon>Bacteria</taxon>
        <taxon>Pseudomonadati</taxon>
        <taxon>Bacteroidota</taxon>
        <taxon>Flavobacteriia</taxon>
        <taxon>Flavobacteriales</taxon>
        <taxon>Flavobacteriaceae</taxon>
        <taxon>Maribacter</taxon>
    </lineage>
</organism>
<dbReference type="InterPro" id="IPR017853">
    <property type="entry name" value="GH"/>
</dbReference>
<dbReference type="Pfam" id="PF22612">
    <property type="entry name" value="GH113"/>
    <property type="match status" value="1"/>
</dbReference>
<name>A0A1H7K1U1_9FLAO</name>
<dbReference type="Gene3D" id="3.20.20.80">
    <property type="entry name" value="Glycosidases"/>
    <property type="match status" value="1"/>
</dbReference>
<evidence type="ECO:0000313" key="2">
    <source>
        <dbReference type="Proteomes" id="UP000198990"/>
    </source>
</evidence>
<protein>
    <recommendedName>
        <fullName evidence="3">GTA TIM-barrel-like domain-containing protein</fullName>
    </recommendedName>
</protein>
<accession>A0A1H7K1U1</accession>
<keyword evidence="2" id="KW-1185">Reference proteome</keyword>
<dbReference type="CDD" id="cd19608">
    <property type="entry name" value="GH113_mannanase-like"/>
    <property type="match status" value="1"/>
</dbReference>
<dbReference type="RefSeq" id="WP_091620578.1">
    <property type="nucleotide sequence ID" value="NZ_FNZN01000002.1"/>
</dbReference>
<reference evidence="2" key="1">
    <citation type="submission" date="2016-10" db="EMBL/GenBank/DDBJ databases">
        <authorList>
            <person name="Varghese N."/>
            <person name="Submissions S."/>
        </authorList>
    </citation>
    <scope>NUCLEOTIDE SEQUENCE [LARGE SCALE GENOMIC DNA]</scope>
    <source>
        <strain evidence="2">DSM 16471</strain>
    </source>
</reference>